<dbReference type="PIRSF" id="PIRSF018637">
    <property type="entry name" value="TrmK"/>
    <property type="match status" value="1"/>
</dbReference>
<dbReference type="InterPro" id="IPR006901">
    <property type="entry name" value="TrmK"/>
</dbReference>
<dbReference type="RefSeq" id="WP_274455464.1">
    <property type="nucleotide sequence ID" value="NZ_CP067097.1"/>
</dbReference>
<dbReference type="SUPFAM" id="SSF53335">
    <property type="entry name" value="S-adenosyl-L-methionine-dependent methyltransferases"/>
    <property type="match status" value="1"/>
</dbReference>
<name>A0ABT9XJH8_9BACL</name>
<dbReference type="CDD" id="cd02440">
    <property type="entry name" value="AdoMet_MTases"/>
    <property type="match status" value="1"/>
</dbReference>
<dbReference type="EMBL" id="JAUSTP010000019">
    <property type="protein sequence ID" value="MDQ0190462.1"/>
    <property type="molecule type" value="Genomic_DNA"/>
</dbReference>
<dbReference type="GO" id="GO:0032259">
    <property type="term" value="P:methylation"/>
    <property type="evidence" value="ECO:0007669"/>
    <property type="project" value="UniProtKB-KW"/>
</dbReference>
<keyword evidence="2" id="KW-1185">Reference proteome</keyword>
<evidence type="ECO:0000313" key="2">
    <source>
        <dbReference type="Proteomes" id="UP001232973"/>
    </source>
</evidence>
<dbReference type="GO" id="GO:0160105">
    <property type="term" value="F:tRNA (adenine(22)-N1)-methyltransferase activity"/>
    <property type="evidence" value="ECO:0007669"/>
    <property type="project" value="UniProtKB-EC"/>
</dbReference>
<evidence type="ECO:0000313" key="1">
    <source>
        <dbReference type="EMBL" id="MDQ0190462.1"/>
    </source>
</evidence>
<dbReference type="Pfam" id="PF12847">
    <property type="entry name" value="Methyltransf_18"/>
    <property type="match status" value="1"/>
</dbReference>
<protein>
    <submittedName>
        <fullName evidence="1">tRNA (Adenine22-N1)-methyltransferase</fullName>
        <ecNumber evidence="1">2.1.1.217</ecNumber>
    </submittedName>
</protein>
<dbReference type="InterPro" id="IPR029063">
    <property type="entry name" value="SAM-dependent_MTases_sf"/>
</dbReference>
<keyword evidence="1" id="KW-0808">Transferase</keyword>
<organism evidence="1 2">
    <name type="scientific">Alicyclobacillus cycloheptanicus</name>
    <dbReference type="NCBI Taxonomy" id="1457"/>
    <lineage>
        <taxon>Bacteria</taxon>
        <taxon>Bacillati</taxon>
        <taxon>Bacillota</taxon>
        <taxon>Bacilli</taxon>
        <taxon>Bacillales</taxon>
        <taxon>Alicyclobacillaceae</taxon>
        <taxon>Alicyclobacillus</taxon>
    </lineage>
</organism>
<gene>
    <name evidence="1" type="ORF">J2S03_002327</name>
</gene>
<dbReference type="PANTHER" id="PTHR38451">
    <property type="entry name" value="TRNA (ADENINE(22)-N(1))-METHYLTRANSFERASE"/>
    <property type="match status" value="1"/>
</dbReference>
<reference evidence="1 2" key="1">
    <citation type="submission" date="2023-07" db="EMBL/GenBank/DDBJ databases">
        <title>Genomic Encyclopedia of Type Strains, Phase IV (KMG-IV): sequencing the most valuable type-strain genomes for metagenomic binning, comparative biology and taxonomic classification.</title>
        <authorList>
            <person name="Goeker M."/>
        </authorList>
    </citation>
    <scope>NUCLEOTIDE SEQUENCE [LARGE SCALE GENOMIC DNA]</scope>
    <source>
        <strain evidence="1 2">DSM 4006</strain>
    </source>
</reference>
<dbReference type="EC" id="2.1.1.217" evidence="1"/>
<comment type="caution">
    <text evidence="1">The sequence shown here is derived from an EMBL/GenBank/DDBJ whole genome shotgun (WGS) entry which is preliminary data.</text>
</comment>
<keyword evidence="1" id="KW-0489">Methyltransferase</keyword>
<dbReference type="PANTHER" id="PTHR38451:SF1">
    <property type="entry name" value="TRNA (ADENINE(22)-N(1))-METHYLTRANSFERASE"/>
    <property type="match status" value="1"/>
</dbReference>
<accession>A0ABT9XJH8</accession>
<dbReference type="Proteomes" id="UP001232973">
    <property type="component" value="Unassembled WGS sequence"/>
</dbReference>
<sequence length="264" mass="28277">MSISLSHRLQAIADVIPPGSVVVDVGTDHALLPIYLIQSGVAARVIATDIADGPADVARRNVEAHGLSERISVRCGDGLATVGPGEAQTIVIAGMGGATIRDILAGTPSVVGAARRIIVQPMNLAQHARAYFFTHGFRLVTECALTDGGKYYEIIAAEPGEPVEYEGYHADRVALEMAWMFGPQLLRSPNASVRAHVADTVQRWGERYERMKASRRPAVTQQAEALLARRAWLEGWLHNVGDPITASREATGGTECGNNHTGCH</sequence>
<dbReference type="Gene3D" id="3.40.50.150">
    <property type="entry name" value="Vaccinia Virus protein VP39"/>
    <property type="match status" value="1"/>
</dbReference>
<proteinExistence type="predicted"/>